<accession>A0A1I3WA15</accession>
<evidence type="ECO:0000313" key="2">
    <source>
        <dbReference type="EMBL" id="SFK04408.1"/>
    </source>
</evidence>
<dbReference type="AlphaFoldDB" id="A0A1I3WA15"/>
<dbReference type="EMBL" id="FOSJ01000007">
    <property type="protein sequence ID" value="SFK04408.1"/>
    <property type="molecule type" value="Genomic_DNA"/>
</dbReference>
<gene>
    <name evidence="2" type="ORF">SAMN04488569_100742</name>
</gene>
<reference evidence="3" key="1">
    <citation type="submission" date="2016-10" db="EMBL/GenBank/DDBJ databases">
        <authorList>
            <person name="Varghese N."/>
            <person name="Submissions S."/>
        </authorList>
    </citation>
    <scope>NUCLEOTIDE SEQUENCE [LARGE SCALE GENOMIC DNA]</scope>
    <source>
        <strain evidence="3">DSM 16108</strain>
    </source>
</reference>
<name>A0A1I3WA15_9LACT</name>
<dbReference type="RefSeq" id="WP_177206286.1">
    <property type="nucleotide sequence ID" value="NZ_FOSJ01000007.1"/>
</dbReference>
<evidence type="ECO:0000313" key="3">
    <source>
        <dbReference type="Proteomes" id="UP000199589"/>
    </source>
</evidence>
<sequence length="51" mass="5899">MKIGKKFVVKLSLAFIILGITFSFLGFASSGFDTDNYKTNQNNWYRVVRFD</sequence>
<keyword evidence="3" id="KW-1185">Reference proteome</keyword>
<protein>
    <submittedName>
        <fullName evidence="2">Uncharacterized protein</fullName>
    </submittedName>
</protein>
<proteinExistence type="predicted"/>
<organism evidence="2 3">
    <name type="scientific">Marinilactibacillus piezotolerans</name>
    <dbReference type="NCBI Taxonomy" id="258723"/>
    <lineage>
        <taxon>Bacteria</taxon>
        <taxon>Bacillati</taxon>
        <taxon>Bacillota</taxon>
        <taxon>Bacilli</taxon>
        <taxon>Lactobacillales</taxon>
        <taxon>Carnobacteriaceae</taxon>
        <taxon>Marinilactibacillus</taxon>
    </lineage>
</organism>
<keyword evidence="1" id="KW-0472">Membrane</keyword>
<dbReference type="Proteomes" id="UP000199589">
    <property type="component" value="Unassembled WGS sequence"/>
</dbReference>
<feature type="transmembrane region" description="Helical" evidence="1">
    <location>
        <begin position="7"/>
        <end position="28"/>
    </location>
</feature>
<evidence type="ECO:0000256" key="1">
    <source>
        <dbReference type="SAM" id="Phobius"/>
    </source>
</evidence>
<keyword evidence="1" id="KW-0812">Transmembrane</keyword>
<keyword evidence="1" id="KW-1133">Transmembrane helix</keyword>